<gene>
    <name evidence="1" type="ORF">ACFPN9_29000</name>
</gene>
<organism evidence="1 2">
    <name type="scientific">Bosea massiliensis</name>
    <dbReference type="NCBI Taxonomy" id="151419"/>
    <lineage>
        <taxon>Bacteria</taxon>
        <taxon>Pseudomonadati</taxon>
        <taxon>Pseudomonadota</taxon>
        <taxon>Alphaproteobacteria</taxon>
        <taxon>Hyphomicrobiales</taxon>
        <taxon>Boseaceae</taxon>
        <taxon>Bosea</taxon>
    </lineage>
</organism>
<name>A0ABW0P9C4_9HYPH</name>
<comment type="caution">
    <text evidence="1">The sequence shown here is derived from an EMBL/GenBank/DDBJ whole genome shotgun (WGS) entry which is preliminary data.</text>
</comment>
<sequence>MSITTYETYTVETTGLTVSLLVWRRFKRPMFGMVERILELNYGLAEKGIFLPIGTKVTIPIDAPTARSIQIAPAIQLWD</sequence>
<dbReference type="InterPro" id="IPR008861">
    <property type="entry name" value="GpX-like"/>
</dbReference>
<proteinExistence type="predicted"/>
<evidence type="ECO:0000313" key="1">
    <source>
        <dbReference type="EMBL" id="MFC5509255.1"/>
    </source>
</evidence>
<dbReference type="EMBL" id="JBHSLU010000161">
    <property type="protein sequence ID" value="MFC5509255.1"/>
    <property type="molecule type" value="Genomic_DNA"/>
</dbReference>
<protein>
    <submittedName>
        <fullName evidence="1">Tail protein X</fullName>
    </submittedName>
</protein>
<accession>A0ABW0P9C4</accession>
<keyword evidence="2" id="KW-1185">Reference proteome</keyword>
<evidence type="ECO:0000313" key="2">
    <source>
        <dbReference type="Proteomes" id="UP001596060"/>
    </source>
</evidence>
<dbReference type="RefSeq" id="WP_377818010.1">
    <property type="nucleotide sequence ID" value="NZ_JBHSLU010000161.1"/>
</dbReference>
<dbReference type="Proteomes" id="UP001596060">
    <property type="component" value="Unassembled WGS sequence"/>
</dbReference>
<reference evidence="2" key="1">
    <citation type="journal article" date="2019" name="Int. J. Syst. Evol. Microbiol.">
        <title>The Global Catalogue of Microorganisms (GCM) 10K type strain sequencing project: providing services to taxonomists for standard genome sequencing and annotation.</title>
        <authorList>
            <consortium name="The Broad Institute Genomics Platform"/>
            <consortium name="The Broad Institute Genome Sequencing Center for Infectious Disease"/>
            <person name="Wu L."/>
            <person name="Ma J."/>
        </authorList>
    </citation>
    <scope>NUCLEOTIDE SEQUENCE [LARGE SCALE GENOMIC DNA]</scope>
    <source>
        <strain evidence="2">CCUG 43117</strain>
    </source>
</reference>
<dbReference type="Pfam" id="PF05489">
    <property type="entry name" value="Phage_tail_X"/>
    <property type="match status" value="1"/>
</dbReference>